<feature type="domain" description="MurNAc-LAA" evidence="2">
    <location>
        <begin position="118"/>
        <end position="228"/>
    </location>
</feature>
<dbReference type="SMART" id="SM00646">
    <property type="entry name" value="Ami_3"/>
    <property type="match status" value="1"/>
</dbReference>
<keyword evidence="4" id="KW-1185">Reference proteome</keyword>
<dbReference type="InterPro" id="IPR002508">
    <property type="entry name" value="MurNAc-LAA_cat"/>
</dbReference>
<evidence type="ECO:0000313" key="3">
    <source>
        <dbReference type="EMBL" id="MBC5731078.1"/>
    </source>
</evidence>
<dbReference type="InterPro" id="IPR050695">
    <property type="entry name" value="N-acetylmuramoyl_amidase_3"/>
</dbReference>
<dbReference type="PANTHER" id="PTHR30404">
    <property type="entry name" value="N-ACETYLMURAMOYL-L-ALANINE AMIDASE"/>
    <property type="match status" value="1"/>
</dbReference>
<sequence length="235" mass="25900">MNYIRKKRWTGIALLLLLAVALLPNRSERVPTFAPASGDPSELLIIDAGHGGEDGGAVSLTGTPESGINLAIACNMEDILAFCGQPPLLLRRDDRSLHDSSAQSLREKKRSDLHNRVAQIEQFPEATLMSIHQNSFPNGAYHGAQVFYANESLSLPFAERTQTLLRETLDPSNQRAAKPISKDVYLMNHISCRAILVECGFLTNPEEEAKLRSSVYQCQLAVVLSGAWLQELTQM</sequence>
<dbReference type="EMBL" id="JACOPR010000005">
    <property type="protein sequence ID" value="MBC5731078.1"/>
    <property type="molecule type" value="Genomic_DNA"/>
</dbReference>
<reference evidence="3 4" key="1">
    <citation type="submission" date="2020-08" db="EMBL/GenBank/DDBJ databases">
        <title>Genome public.</title>
        <authorList>
            <person name="Liu C."/>
            <person name="Sun Q."/>
        </authorList>
    </citation>
    <scope>NUCLEOTIDE SEQUENCE [LARGE SCALE GENOMIC DNA]</scope>
    <source>
        <strain evidence="3 4">New-38</strain>
    </source>
</reference>
<keyword evidence="1" id="KW-0378">Hydrolase</keyword>
<dbReference type="Proteomes" id="UP000660021">
    <property type="component" value="Unassembled WGS sequence"/>
</dbReference>
<evidence type="ECO:0000313" key="4">
    <source>
        <dbReference type="Proteomes" id="UP000660021"/>
    </source>
</evidence>
<proteinExistence type="predicted"/>
<protein>
    <submittedName>
        <fullName evidence="3">N-acetylmuramoyl-L-alanine amidase</fullName>
    </submittedName>
</protein>
<evidence type="ECO:0000259" key="2">
    <source>
        <dbReference type="SMART" id="SM00646"/>
    </source>
</evidence>
<dbReference type="SUPFAM" id="SSF53187">
    <property type="entry name" value="Zn-dependent exopeptidases"/>
    <property type="match status" value="1"/>
</dbReference>
<organism evidence="3 4">
    <name type="scientific">Pseudoflavonifractor hominis</name>
    <dbReference type="NCBI Taxonomy" id="2763059"/>
    <lineage>
        <taxon>Bacteria</taxon>
        <taxon>Bacillati</taxon>
        <taxon>Bacillota</taxon>
        <taxon>Clostridia</taxon>
        <taxon>Eubacteriales</taxon>
        <taxon>Oscillospiraceae</taxon>
        <taxon>Pseudoflavonifractor</taxon>
    </lineage>
</organism>
<evidence type="ECO:0000256" key="1">
    <source>
        <dbReference type="ARBA" id="ARBA00022801"/>
    </source>
</evidence>
<gene>
    <name evidence="3" type="ORF">H8S34_09580</name>
</gene>
<name>A0ABR7HU77_9FIRM</name>
<comment type="caution">
    <text evidence="3">The sequence shown here is derived from an EMBL/GenBank/DDBJ whole genome shotgun (WGS) entry which is preliminary data.</text>
</comment>
<dbReference type="Gene3D" id="3.40.630.40">
    <property type="entry name" value="Zn-dependent exopeptidases"/>
    <property type="match status" value="1"/>
</dbReference>
<dbReference type="Pfam" id="PF01520">
    <property type="entry name" value="Amidase_3"/>
    <property type="match status" value="1"/>
</dbReference>
<dbReference type="PANTHER" id="PTHR30404:SF0">
    <property type="entry name" value="N-ACETYLMURAMOYL-L-ALANINE AMIDASE AMIC"/>
    <property type="match status" value="1"/>
</dbReference>
<dbReference type="RefSeq" id="WP_186963908.1">
    <property type="nucleotide sequence ID" value="NZ_JACOPR010000005.1"/>
</dbReference>
<accession>A0ABR7HU77</accession>
<dbReference type="CDD" id="cd02696">
    <property type="entry name" value="MurNAc-LAA"/>
    <property type="match status" value="1"/>
</dbReference>